<evidence type="ECO:0000313" key="1">
    <source>
        <dbReference type="EMBL" id="NBL64592.1"/>
    </source>
</evidence>
<dbReference type="InterPro" id="IPR010664">
    <property type="entry name" value="LipoPS_assembly_LptC-rel"/>
</dbReference>
<protein>
    <submittedName>
        <fullName evidence="1">LPS export ABC transporter periplasmic protein LptC</fullName>
    </submittedName>
</protein>
<dbReference type="Gene3D" id="2.60.450.10">
    <property type="entry name" value="Lipopolysaccharide (LPS) transport protein A like domain"/>
    <property type="match status" value="1"/>
</dbReference>
<dbReference type="RefSeq" id="WP_166536419.1">
    <property type="nucleotide sequence ID" value="NZ_JAABLM010000005.1"/>
</dbReference>
<dbReference type="EMBL" id="JAABLM010000005">
    <property type="protein sequence ID" value="NBL64592.1"/>
    <property type="molecule type" value="Genomic_DNA"/>
</dbReference>
<accession>A0ABW9Z6V1</accession>
<gene>
    <name evidence="1" type="primary">lptC</name>
    <name evidence="1" type="ORF">GV828_05180</name>
</gene>
<name>A0ABW9Z6V1_9FLAO</name>
<comment type="caution">
    <text evidence="1">The sequence shown here is derived from an EMBL/GenBank/DDBJ whole genome shotgun (WGS) entry which is preliminary data.</text>
</comment>
<dbReference type="PROSITE" id="PS51257">
    <property type="entry name" value="PROKAR_LIPOPROTEIN"/>
    <property type="match status" value="1"/>
</dbReference>
<dbReference type="InterPro" id="IPR026265">
    <property type="entry name" value="LptC"/>
</dbReference>
<proteinExistence type="predicted"/>
<keyword evidence="2" id="KW-1185">Reference proteome</keyword>
<organism evidence="1 2">
    <name type="scientific">Flavobacterium ichthyis</name>
    <dbReference type="NCBI Taxonomy" id="2698827"/>
    <lineage>
        <taxon>Bacteria</taxon>
        <taxon>Pseudomonadati</taxon>
        <taxon>Bacteroidota</taxon>
        <taxon>Flavobacteriia</taxon>
        <taxon>Flavobacteriales</taxon>
        <taxon>Flavobacteriaceae</taxon>
        <taxon>Flavobacterium</taxon>
    </lineage>
</organism>
<evidence type="ECO:0000313" key="2">
    <source>
        <dbReference type="Proteomes" id="UP000798602"/>
    </source>
</evidence>
<sequence length="181" mass="20555">MKYISYILIGIFVLIFTSCQNNIKEVQKINRAAFAPMGEADSVNLKYTDSGRITAILKSPKMLDFGNVAFPYQEFPKGVDVTIYDAAQKRTFVRSDYAISFKGTNIIDLQGNVKVTSEDGKMLETTQLYYDQKREWFFTEKKCKLTLGEGNIFYTKGFDASRDLKDISGQTFFGEGQADDF</sequence>
<dbReference type="Pfam" id="PF06835">
    <property type="entry name" value="LptC"/>
    <property type="match status" value="1"/>
</dbReference>
<dbReference type="Proteomes" id="UP000798602">
    <property type="component" value="Unassembled WGS sequence"/>
</dbReference>
<dbReference type="NCBIfam" id="TIGR04409">
    <property type="entry name" value="LptC_YrbK"/>
    <property type="match status" value="1"/>
</dbReference>
<reference evidence="2" key="1">
    <citation type="submission" date="2020-01" db="EMBL/GenBank/DDBJ databases">
        <title>Sphingomonas sp. strain CSW-10.</title>
        <authorList>
            <person name="Chen W.-M."/>
        </authorList>
    </citation>
    <scope>NUCLEOTIDE SEQUENCE [LARGE SCALE GENOMIC DNA]</scope>
    <source>
        <strain evidence="2">NST-5</strain>
    </source>
</reference>